<evidence type="ECO:0000313" key="2">
    <source>
        <dbReference type="Proteomes" id="UP000642070"/>
    </source>
</evidence>
<accession>A0A917X1Q5</accession>
<protein>
    <submittedName>
        <fullName evidence="1">Uncharacterized protein</fullName>
    </submittedName>
</protein>
<sequence length="55" mass="6137">MAEDVGAALVALDGEVRKLLDMLRRDGRLWEHAADPLPLYAARVYAAVQQQREST</sequence>
<dbReference type="RefSeq" id="WP_190253692.1">
    <property type="nucleotide sequence ID" value="NZ_BMPI01000035.1"/>
</dbReference>
<dbReference type="EMBL" id="BMPI01000035">
    <property type="protein sequence ID" value="GGM53464.1"/>
    <property type="molecule type" value="Genomic_DNA"/>
</dbReference>
<dbReference type="AlphaFoldDB" id="A0A917X1Q5"/>
<proteinExistence type="predicted"/>
<name>A0A917X1Q5_9ACTN</name>
<comment type="caution">
    <text evidence="1">The sequence shown here is derived from an EMBL/GenBank/DDBJ whole genome shotgun (WGS) entry which is preliminary data.</text>
</comment>
<evidence type="ECO:0000313" key="1">
    <source>
        <dbReference type="EMBL" id="GGM53464.1"/>
    </source>
</evidence>
<keyword evidence="2" id="KW-1185">Reference proteome</keyword>
<reference evidence="1" key="2">
    <citation type="submission" date="2020-09" db="EMBL/GenBank/DDBJ databases">
        <authorList>
            <person name="Sun Q."/>
            <person name="Ohkuma M."/>
        </authorList>
    </citation>
    <scope>NUCLEOTIDE SEQUENCE</scope>
    <source>
        <strain evidence="1">JCM 19831</strain>
    </source>
</reference>
<organism evidence="1 2">
    <name type="scientific">Dactylosporangium sucinum</name>
    <dbReference type="NCBI Taxonomy" id="1424081"/>
    <lineage>
        <taxon>Bacteria</taxon>
        <taxon>Bacillati</taxon>
        <taxon>Actinomycetota</taxon>
        <taxon>Actinomycetes</taxon>
        <taxon>Micromonosporales</taxon>
        <taxon>Micromonosporaceae</taxon>
        <taxon>Dactylosporangium</taxon>
    </lineage>
</organism>
<dbReference type="Proteomes" id="UP000642070">
    <property type="component" value="Unassembled WGS sequence"/>
</dbReference>
<gene>
    <name evidence="1" type="ORF">GCM10007977_063830</name>
</gene>
<reference evidence="1" key="1">
    <citation type="journal article" date="2014" name="Int. J. Syst. Evol. Microbiol.">
        <title>Complete genome sequence of Corynebacterium casei LMG S-19264T (=DSM 44701T), isolated from a smear-ripened cheese.</title>
        <authorList>
            <consortium name="US DOE Joint Genome Institute (JGI-PGF)"/>
            <person name="Walter F."/>
            <person name="Albersmeier A."/>
            <person name="Kalinowski J."/>
            <person name="Ruckert C."/>
        </authorList>
    </citation>
    <scope>NUCLEOTIDE SEQUENCE</scope>
    <source>
        <strain evidence="1">JCM 19831</strain>
    </source>
</reference>